<dbReference type="AlphaFoldDB" id="A0A167PDB8"/>
<feature type="region of interest" description="Disordered" evidence="1">
    <location>
        <begin position="68"/>
        <end position="113"/>
    </location>
</feature>
<dbReference type="Proteomes" id="UP000076738">
    <property type="component" value="Unassembled WGS sequence"/>
</dbReference>
<feature type="compositionally biased region" description="Basic and acidic residues" evidence="1">
    <location>
        <begin position="93"/>
        <end position="112"/>
    </location>
</feature>
<proteinExistence type="predicted"/>
<feature type="compositionally biased region" description="Pro residues" evidence="1">
    <location>
        <begin position="208"/>
        <end position="224"/>
    </location>
</feature>
<gene>
    <name evidence="2" type="ORF">CALVIDRAFT_30863</name>
</gene>
<organism evidence="2 3">
    <name type="scientific">Calocera viscosa (strain TUFC12733)</name>
    <dbReference type="NCBI Taxonomy" id="1330018"/>
    <lineage>
        <taxon>Eukaryota</taxon>
        <taxon>Fungi</taxon>
        <taxon>Dikarya</taxon>
        <taxon>Basidiomycota</taxon>
        <taxon>Agaricomycotina</taxon>
        <taxon>Dacrymycetes</taxon>
        <taxon>Dacrymycetales</taxon>
        <taxon>Dacrymycetaceae</taxon>
        <taxon>Calocera</taxon>
    </lineage>
</organism>
<evidence type="ECO:0000256" key="1">
    <source>
        <dbReference type="SAM" id="MobiDB-lite"/>
    </source>
</evidence>
<keyword evidence="3" id="KW-1185">Reference proteome</keyword>
<name>A0A167PDB8_CALVF</name>
<protein>
    <submittedName>
        <fullName evidence="2">Uncharacterized protein</fullName>
    </submittedName>
</protein>
<reference evidence="2 3" key="1">
    <citation type="journal article" date="2016" name="Mol. Biol. Evol.">
        <title>Comparative Genomics of Early-Diverging Mushroom-Forming Fungi Provides Insights into the Origins of Lignocellulose Decay Capabilities.</title>
        <authorList>
            <person name="Nagy L.G."/>
            <person name="Riley R."/>
            <person name="Tritt A."/>
            <person name="Adam C."/>
            <person name="Daum C."/>
            <person name="Floudas D."/>
            <person name="Sun H."/>
            <person name="Yadav J.S."/>
            <person name="Pangilinan J."/>
            <person name="Larsson K.H."/>
            <person name="Matsuura K."/>
            <person name="Barry K."/>
            <person name="Labutti K."/>
            <person name="Kuo R."/>
            <person name="Ohm R.A."/>
            <person name="Bhattacharya S.S."/>
            <person name="Shirouzu T."/>
            <person name="Yoshinaga Y."/>
            <person name="Martin F.M."/>
            <person name="Grigoriev I.V."/>
            <person name="Hibbett D.S."/>
        </authorList>
    </citation>
    <scope>NUCLEOTIDE SEQUENCE [LARGE SCALE GENOMIC DNA]</scope>
    <source>
        <strain evidence="2 3">TUFC12733</strain>
    </source>
</reference>
<evidence type="ECO:0000313" key="3">
    <source>
        <dbReference type="Proteomes" id="UP000076738"/>
    </source>
</evidence>
<sequence>MLAIFVARSSLRACAPAIRDWRLGTGGRVQTCAGPAGEQVGEQVAGVETDHMASGFPRLRHKHRPVLHPAREEGAQPLRPARTQAASPNREQQPAERGRARAGEYERVRGGHDQSCPSLHARLRARRLLPKRVHRLGARQPVYLVRVHSPGVHRHPRLHARYRGVRIPRHIRGGYPDLHPLRALRARLPRAARPRLPPLRPPARARGPPSPRPPGSIRHPPLPLPARLDPVRRGALDRPQHRQLLLRRRLPPLQQRAQVPRRRLLALCCQRAGGERSV</sequence>
<accession>A0A167PDB8</accession>
<evidence type="ECO:0000313" key="2">
    <source>
        <dbReference type="EMBL" id="KZO98665.1"/>
    </source>
</evidence>
<feature type="region of interest" description="Disordered" evidence="1">
    <location>
        <begin position="188"/>
        <end position="229"/>
    </location>
</feature>
<dbReference type="EMBL" id="KV417275">
    <property type="protein sequence ID" value="KZO98665.1"/>
    <property type="molecule type" value="Genomic_DNA"/>
</dbReference>